<evidence type="ECO:0008006" key="4">
    <source>
        <dbReference type="Google" id="ProtNLM"/>
    </source>
</evidence>
<evidence type="ECO:0000313" key="2">
    <source>
        <dbReference type="EMBL" id="PKG22086.1"/>
    </source>
</evidence>
<evidence type="ECO:0000256" key="1">
    <source>
        <dbReference type="SAM" id="MobiDB-lite"/>
    </source>
</evidence>
<dbReference type="EMBL" id="PISE01000047">
    <property type="protein sequence ID" value="PKG22086.1"/>
    <property type="molecule type" value="Genomic_DNA"/>
</dbReference>
<dbReference type="AlphaFoldDB" id="A0A2N0YXV8"/>
<reference evidence="2 3" key="1">
    <citation type="journal article" date="2003" name="Int. J. Syst. Evol. Microbiol.">
        <title>Bacillus nealsonii sp. nov., isolated from a spacecraft-assembly facility, whose spores are gamma-radiation resistant.</title>
        <authorList>
            <person name="Venkateswaran K."/>
            <person name="Kempf M."/>
            <person name="Chen F."/>
            <person name="Satomi M."/>
            <person name="Nicholson W."/>
            <person name="Kern R."/>
        </authorList>
    </citation>
    <scope>NUCLEOTIDE SEQUENCE [LARGE SCALE GENOMIC DNA]</scope>
    <source>
        <strain evidence="2 3">FO-92</strain>
    </source>
</reference>
<keyword evidence="3" id="KW-1185">Reference proteome</keyword>
<sequence>MANLENCPKCGELYVVNSFRETCTKCWKEEEADFDKVYQFIRKKHNRTAKMDEVVEATGVKETLIYKFIKKGRITLAQFPNLGYPCAKCGTEIRAGKLCSKCSADMKTGLKSLEAEETRKKERTKRSSTYYSEKE</sequence>
<gene>
    <name evidence="2" type="ORF">CWS01_19145</name>
</gene>
<organism evidence="2 3">
    <name type="scientific">Niallia nealsonii</name>
    <dbReference type="NCBI Taxonomy" id="115979"/>
    <lineage>
        <taxon>Bacteria</taxon>
        <taxon>Bacillati</taxon>
        <taxon>Bacillota</taxon>
        <taxon>Bacilli</taxon>
        <taxon>Bacillales</taxon>
        <taxon>Bacillaceae</taxon>
        <taxon>Niallia</taxon>
    </lineage>
</organism>
<dbReference type="NCBIfam" id="TIGR03826">
    <property type="entry name" value="YvyF"/>
    <property type="match status" value="1"/>
</dbReference>
<dbReference type="OrthoDB" id="1739831at2"/>
<evidence type="ECO:0000313" key="3">
    <source>
        <dbReference type="Proteomes" id="UP000233375"/>
    </source>
</evidence>
<dbReference type="InterPro" id="IPR022258">
    <property type="entry name" value="Flagellar_operon_YvyF"/>
</dbReference>
<proteinExistence type="predicted"/>
<feature type="region of interest" description="Disordered" evidence="1">
    <location>
        <begin position="115"/>
        <end position="135"/>
    </location>
</feature>
<dbReference type="RefSeq" id="WP_101178814.1">
    <property type="nucleotide sequence ID" value="NZ_PISE01000047.1"/>
</dbReference>
<comment type="caution">
    <text evidence="2">The sequence shown here is derived from an EMBL/GenBank/DDBJ whole genome shotgun (WGS) entry which is preliminary data.</text>
</comment>
<dbReference type="Proteomes" id="UP000233375">
    <property type="component" value="Unassembled WGS sequence"/>
</dbReference>
<accession>A0A2N0YXV8</accession>
<name>A0A2N0YXV8_9BACI</name>
<protein>
    <recommendedName>
        <fullName evidence="4">Flagellar operon protein TIGR03826</fullName>
    </recommendedName>
</protein>